<evidence type="ECO:0000313" key="1">
    <source>
        <dbReference type="EMBL" id="RAS57154.1"/>
    </source>
</evidence>
<name>A0ABX9DXN9_9PSEU</name>
<comment type="caution">
    <text evidence="1">The sequence shown here is derived from an EMBL/GenBank/DDBJ whole genome shotgun (WGS) entry which is preliminary data.</text>
</comment>
<reference evidence="1 2" key="1">
    <citation type="submission" date="2018-06" db="EMBL/GenBank/DDBJ databases">
        <title>Genomic Encyclopedia of Type Strains, Phase IV (KMG-IV): sequencing the most valuable type-strain genomes for metagenomic binning, comparative biology and taxonomic classification.</title>
        <authorList>
            <person name="Goeker M."/>
        </authorList>
    </citation>
    <scope>NUCLEOTIDE SEQUENCE [LARGE SCALE GENOMIC DNA]</scope>
    <source>
        <strain evidence="1 2">DSM 45479</strain>
    </source>
</reference>
<dbReference type="Proteomes" id="UP000248714">
    <property type="component" value="Unassembled WGS sequence"/>
</dbReference>
<organism evidence="1 2">
    <name type="scientific">Lentzea atacamensis</name>
    <dbReference type="NCBI Taxonomy" id="531938"/>
    <lineage>
        <taxon>Bacteria</taxon>
        <taxon>Bacillati</taxon>
        <taxon>Actinomycetota</taxon>
        <taxon>Actinomycetes</taxon>
        <taxon>Pseudonocardiales</taxon>
        <taxon>Pseudonocardiaceae</taxon>
        <taxon>Lentzea</taxon>
    </lineage>
</organism>
<gene>
    <name evidence="1" type="ORF">C8D87_12213</name>
</gene>
<accession>A0ABX9DXN9</accession>
<dbReference type="EMBL" id="QLTT01000022">
    <property type="protein sequence ID" value="RAS57154.1"/>
    <property type="molecule type" value="Genomic_DNA"/>
</dbReference>
<proteinExistence type="predicted"/>
<evidence type="ECO:0000313" key="2">
    <source>
        <dbReference type="Proteomes" id="UP000248714"/>
    </source>
</evidence>
<sequence length="52" mass="5462">MLEPAGDASSAGWWSAAELGERTDNLLPAQLPTLLDDLLTGVLGTTPLRLVD</sequence>
<keyword evidence="2" id="KW-1185">Reference proteome</keyword>
<dbReference type="RefSeq" id="WP_170166830.1">
    <property type="nucleotide sequence ID" value="NZ_QLTT01000022.1"/>
</dbReference>
<protein>
    <submittedName>
        <fullName evidence="1">Uncharacterized protein</fullName>
    </submittedName>
</protein>